<dbReference type="Proteomes" id="UP001163262">
    <property type="component" value="Chromosome"/>
</dbReference>
<name>A0AA46WBL7_CAPOC</name>
<accession>A0AA46WBL7</accession>
<dbReference type="EMBL" id="CP110230">
    <property type="protein sequence ID" value="UZD41895.1"/>
    <property type="molecule type" value="Genomic_DNA"/>
</dbReference>
<dbReference type="RefSeq" id="WP_178977505.1">
    <property type="nucleotide sequence ID" value="NZ_CP110230.1"/>
</dbReference>
<dbReference type="AlphaFoldDB" id="A0AA46WBL7"/>
<proteinExistence type="predicted"/>
<evidence type="ECO:0000313" key="1">
    <source>
        <dbReference type="EMBL" id="UZD41895.1"/>
    </source>
</evidence>
<sequence length="124" mass="14531">MVEVFIKSVLAFAEYEGKVYSYKVIGILNNGLEITFIDEIPIDLTKYIYKKINIILYSYFISKKGAFGQCFIGTIRQVRDTCFFENSFIKINLPTDIIEEKNIQLNKIGQYFFDELLLKEIKIM</sequence>
<protein>
    <submittedName>
        <fullName evidence="1">Uncharacterized protein</fullName>
    </submittedName>
</protein>
<reference evidence="1" key="1">
    <citation type="submission" date="2022-10" db="EMBL/GenBank/DDBJ databases">
        <title>Complete genome sequence of Capnocytophaga ochracea KCOM 2812 isolated from actinomycosis lesion.</title>
        <authorList>
            <person name="Kook J.-K."/>
            <person name="Park S.-N."/>
            <person name="Lim Y.K."/>
        </authorList>
    </citation>
    <scope>NUCLEOTIDE SEQUENCE</scope>
    <source>
        <strain evidence="1">KCOM 28121</strain>
    </source>
</reference>
<organism evidence="1 2">
    <name type="scientific">Capnocytophaga ochracea</name>
    <dbReference type="NCBI Taxonomy" id="1018"/>
    <lineage>
        <taxon>Bacteria</taxon>
        <taxon>Pseudomonadati</taxon>
        <taxon>Bacteroidota</taxon>
        <taxon>Flavobacteriia</taxon>
        <taxon>Flavobacteriales</taxon>
        <taxon>Flavobacteriaceae</taxon>
        <taxon>Capnocytophaga</taxon>
    </lineage>
</organism>
<gene>
    <name evidence="1" type="ORF">OL231_04945</name>
</gene>
<evidence type="ECO:0000313" key="2">
    <source>
        <dbReference type="Proteomes" id="UP001163262"/>
    </source>
</evidence>